<dbReference type="EMBL" id="WWCN01000006">
    <property type="protein sequence ID" value="MYM23270.1"/>
    <property type="molecule type" value="Genomic_DNA"/>
</dbReference>
<reference evidence="1 2" key="1">
    <citation type="submission" date="2019-12" db="EMBL/GenBank/DDBJ databases">
        <title>Novel species isolated from a subtropical stream in China.</title>
        <authorList>
            <person name="Lu H."/>
        </authorList>
    </citation>
    <scope>NUCLEOTIDE SEQUENCE [LARGE SCALE GENOMIC DNA]</scope>
    <source>
        <strain evidence="1 2">FT135W</strain>
    </source>
</reference>
<name>A0A6L8K7V6_9BURK</name>
<keyword evidence="2" id="KW-1185">Reference proteome</keyword>
<comment type="caution">
    <text evidence="1">The sequence shown here is derived from an EMBL/GenBank/DDBJ whole genome shotgun (WGS) entry which is preliminary data.</text>
</comment>
<sequence>MSFIAPTPCNIDTVNAALVAAGYDDVDIFYDPYNSNNVSVSYRNDEHSPSIYQKQTTRYSTAKQWAEDLEAGHFRLKRETE</sequence>
<dbReference type="RefSeq" id="WP_161006762.1">
    <property type="nucleotide sequence ID" value="NZ_WWCN01000006.1"/>
</dbReference>
<organism evidence="1 2">
    <name type="scientific">Duganella flavida</name>
    <dbReference type="NCBI Taxonomy" id="2692175"/>
    <lineage>
        <taxon>Bacteria</taxon>
        <taxon>Pseudomonadati</taxon>
        <taxon>Pseudomonadota</taxon>
        <taxon>Betaproteobacteria</taxon>
        <taxon>Burkholderiales</taxon>
        <taxon>Oxalobacteraceae</taxon>
        <taxon>Telluria group</taxon>
        <taxon>Duganella</taxon>
    </lineage>
</organism>
<gene>
    <name evidence="1" type="ORF">GTP46_11495</name>
</gene>
<dbReference type="AlphaFoldDB" id="A0A6L8K7V6"/>
<evidence type="ECO:0000313" key="2">
    <source>
        <dbReference type="Proteomes" id="UP000479335"/>
    </source>
</evidence>
<accession>A0A6L8K7V6</accession>
<evidence type="ECO:0000313" key="1">
    <source>
        <dbReference type="EMBL" id="MYM23270.1"/>
    </source>
</evidence>
<proteinExistence type="predicted"/>
<dbReference type="Proteomes" id="UP000479335">
    <property type="component" value="Unassembled WGS sequence"/>
</dbReference>
<protein>
    <submittedName>
        <fullName evidence="1">Uncharacterized protein</fullName>
    </submittedName>
</protein>